<reference evidence="4 5" key="1">
    <citation type="submission" date="2019-12" db="EMBL/GenBank/DDBJ databases">
        <title>Roseobacter cerasinus sp. nov., isolated from seawater around aquaculture.</title>
        <authorList>
            <person name="Muramatsu S."/>
            <person name="Takabe Y."/>
            <person name="Mori K."/>
            <person name="Takaichi S."/>
            <person name="Hanada S."/>
        </authorList>
    </citation>
    <scope>NUCLEOTIDE SEQUENCE [LARGE SCALE GENOMIC DNA]</scope>
    <source>
        <strain evidence="4 5">AI77</strain>
    </source>
</reference>
<gene>
    <name evidence="4" type="ORF">So717_41880</name>
</gene>
<dbReference type="PANTHER" id="PTHR21660:SF1">
    <property type="entry name" value="ACYL-COENZYME A THIOESTERASE 13"/>
    <property type="match status" value="1"/>
</dbReference>
<evidence type="ECO:0000256" key="1">
    <source>
        <dbReference type="ARBA" id="ARBA00008324"/>
    </source>
</evidence>
<dbReference type="Proteomes" id="UP000436522">
    <property type="component" value="Unassembled WGS sequence"/>
</dbReference>
<dbReference type="AlphaFoldDB" id="A0A640VZT9"/>
<dbReference type="InterPro" id="IPR039298">
    <property type="entry name" value="ACOT13"/>
</dbReference>
<keyword evidence="2" id="KW-0378">Hydrolase</keyword>
<dbReference type="NCBIfam" id="TIGR00369">
    <property type="entry name" value="unchar_dom_1"/>
    <property type="match status" value="1"/>
</dbReference>
<dbReference type="RefSeq" id="WP_159981075.1">
    <property type="nucleotide sequence ID" value="NZ_BLIV01000012.1"/>
</dbReference>
<evidence type="ECO:0000256" key="2">
    <source>
        <dbReference type="ARBA" id="ARBA00022801"/>
    </source>
</evidence>
<dbReference type="Gene3D" id="3.10.129.10">
    <property type="entry name" value="Hotdog Thioesterase"/>
    <property type="match status" value="1"/>
</dbReference>
<dbReference type="PANTHER" id="PTHR21660">
    <property type="entry name" value="THIOESTERASE SUPERFAMILY MEMBER-RELATED"/>
    <property type="match status" value="1"/>
</dbReference>
<dbReference type="CDD" id="cd03443">
    <property type="entry name" value="PaaI_thioesterase"/>
    <property type="match status" value="1"/>
</dbReference>
<organism evidence="4 5">
    <name type="scientific">Roseobacter cerasinus</name>
    <dbReference type="NCBI Taxonomy" id="2602289"/>
    <lineage>
        <taxon>Bacteria</taxon>
        <taxon>Pseudomonadati</taxon>
        <taxon>Pseudomonadota</taxon>
        <taxon>Alphaproteobacteria</taxon>
        <taxon>Rhodobacterales</taxon>
        <taxon>Roseobacteraceae</taxon>
        <taxon>Roseobacter</taxon>
    </lineage>
</organism>
<keyword evidence="5" id="KW-1185">Reference proteome</keyword>
<dbReference type="Pfam" id="PF03061">
    <property type="entry name" value="4HBT"/>
    <property type="match status" value="1"/>
</dbReference>
<evidence type="ECO:0000313" key="5">
    <source>
        <dbReference type="Proteomes" id="UP000436522"/>
    </source>
</evidence>
<sequence>MTGPDIIVGESPIQRLLGFVVDISDKGGSARCFLDIRDDHINRNGVVHGGIITTLLDCAGGFTAGLATDGDGSVPCLTISLNVQFMAPAISGRVTASAKRRGGGRKLHFLDMQLTDENGRVLATAQGVFKPASRPTPDERPTQ</sequence>
<feature type="domain" description="Thioesterase" evidence="3">
    <location>
        <begin position="44"/>
        <end position="122"/>
    </location>
</feature>
<proteinExistence type="inferred from homology"/>
<dbReference type="OrthoDB" id="3477511at2"/>
<dbReference type="SUPFAM" id="SSF54637">
    <property type="entry name" value="Thioesterase/thiol ester dehydrase-isomerase"/>
    <property type="match status" value="1"/>
</dbReference>
<dbReference type="InterPro" id="IPR029069">
    <property type="entry name" value="HotDog_dom_sf"/>
</dbReference>
<dbReference type="InterPro" id="IPR006683">
    <property type="entry name" value="Thioestr_dom"/>
</dbReference>
<comment type="similarity">
    <text evidence="1">Belongs to the thioesterase PaaI family.</text>
</comment>
<dbReference type="EMBL" id="BLIV01000012">
    <property type="protein sequence ID" value="GFE52435.1"/>
    <property type="molecule type" value="Genomic_DNA"/>
</dbReference>
<accession>A0A640VZT9</accession>
<name>A0A640VZT9_9RHOB</name>
<dbReference type="GO" id="GO:0047617">
    <property type="term" value="F:fatty acyl-CoA hydrolase activity"/>
    <property type="evidence" value="ECO:0007669"/>
    <property type="project" value="InterPro"/>
</dbReference>
<evidence type="ECO:0000259" key="3">
    <source>
        <dbReference type="Pfam" id="PF03061"/>
    </source>
</evidence>
<protein>
    <submittedName>
        <fullName evidence="4">Esterase</fullName>
    </submittedName>
</protein>
<comment type="caution">
    <text evidence="4">The sequence shown here is derived from an EMBL/GenBank/DDBJ whole genome shotgun (WGS) entry which is preliminary data.</text>
</comment>
<evidence type="ECO:0000313" key="4">
    <source>
        <dbReference type="EMBL" id="GFE52435.1"/>
    </source>
</evidence>
<dbReference type="InterPro" id="IPR003736">
    <property type="entry name" value="PAAI_dom"/>
</dbReference>